<sequence>MSAFSFSESWATWERHPAGEELVLLLSAAMTVGLDESGQEHAIALDEPGAYVLVPRNLWHTARTTVPPPHRAVSDARRRDGA</sequence>
<accession>A0A091AUF9</accession>
<reference evidence="1 2" key="1">
    <citation type="submission" date="2013-09" db="EMBL/GenBank/DDBJ databases">
        <title>Genome sequencing of Arenimonas oryziterrae.</title>
        <authorList>
            <person name="Chen F."/>
            <person name="Wang G."/>
        </authorList>
    </citation>
    <scope>NUCLEOTIDE SEQUENCE [LARGE SCALE GENOMIC DNA]</scope>
    <source>
        <strain evidence="1 2">YC6267</strain>
    </source>
</reference>
<dbReference type="SUPFAM" id="SSF51182">
    <property type="entry name" value="RmlC-like cupins"/>
    <property type="match status" value="1"/>
</dbReference>
<dbReference type="InterPro" id="IPR011051">
    <property type="entry name" value="RmlC_Cupin_sf"/>
</dbReference>
<evidence type="ECO:0000313" key="1">
    <source>
        <dbReference type="EMBL" id="KFN43031.1"/>
    </source>
</evidence>
<proteinExistence type="predicted"/>
<dbReference type="eggNOG" id="COG2140">
    <property type="taxonomic scope" value="Bacteria"/>
</dbReference>
<protein>
    <recommendedName>
        <fullName evidence="3">Cupin 2 conserved barrel domain-containing protein</fullName>
    </recommendedName>
</protein>
<organism evidence="1 2">
    <name type="scientific">Arenimonas oryziterrae DSM 21050 = YC6267</name>
    <dbReference type="NCBI Taxonomy" id="1121015"/>
    <lineage>
        <taxon>Bacteria</taxon>
        <taxon>Pseudomonadati</taxon>
        <taxon>Pseudomonadota</taxon>
        <taxon>Gammaproteobacteria</taxon>
        <taxon>Lysobacterales</taxon>
        <taxon>Lysobacteraceae</taxon>
        <taxon>Arenimonas</taxon>
    </lineage>
</organism>
<evidence type="ECO:0000313" key="2">
    <source>
        <dbReference type="Proteomes" id="UP000029385"/>
    </source>
</evidence>
<dbReference type="Proteomes" id="UP000029385">
    <property type="component" value="Unassembled WGS sequence"/>
</dbReference>
<evidence type="ECO:0008006" key="3">
    <source>
        <dbReference type="Google" id="ProtNLM"/>
    </source>
</evidence>
<dbReference type="Gene3D" id="2.60.120.10">
    <property type="entry name" value="Jelly Rolls"/>
    <property type="match status" value="1"/>
</dbReference>
<dbReference type="InterPro" id="IPR014710">
    <property type="entry name" value="RmlC-like_jellyroll"/>
</dbReference>
<keyword evidence="2" id="KW-1185">Reference proteome</keyword>
<name>A0A091AUF9_9GAMM</name>
<comment type="caution">
    <text evidence="1">The sequence shown here is derived from an EMBL/GenBank/DDBJ whole genome shotgun (WGS) entry which is preliminary data.</text>
</comment>
<dbReference type="EMBL" id="AVCI01000006">
    <property type="protein sequence ID" value="KFN43031.1"/>
    <property type="molecule type" value="Genomic_DNA"/>
</dbReference>
<dbReference type="AlphaFoldDB" id="A0A091AUF9"/>
<dbReference type="STRING" id="1121015.GCA_000420545_02380"/>
<gene>
    <name evidence="1" type="ORF">N789_10745</name>
</gene>